<evidence type="ECO:0000313" key="3">
    <source>
        <dbReference type="Proteomes" id="UP000789396"/>
    </source>
</evidence>
<gene>
    <name evidence="2" type="ORF">RFULGI_LOCUS16939</name>
</gene>
<comment type="caution">
    <text evidence="2">The sequence shown here is derived from an EMBL/GenBank/DDBJ whole genome shotgun (WGS) entry which is preliminary data.</text>
</comment>
<reference evidence="2" key="1">
    <citation type="submission" date="2021-06" db="EMBL/GenBank/DDBJ databases">
        <authorList>
            <person name="Kallberg Y."/>
            <person name="Tangrot J."/>
            <person name="Rosling A."/>
        </authorList>
    </citation>
    <scope>NUCLEOTIDE SEQUENCE</scope>
    <source>
        <strain evidence="2">IN212</strain>
    </source>
</reference>
<sequence>NIDNRRVSLGNHCNNQEEKRNIKPTSSVDGSVGDLNGDQVAEVDGIIVNKEIWTKVMERLKKEKLRVQYAIVTVFHK</sequence>
<proteinExistence type="predicted"/>
<protein>
    <submittedName>
        <fullName evidence="2">15676_t:CDS:1</fullName>
    </submittedName>
</protein>
<accession>A0A9N9JS37</accession>
<dbReference type="Proteomes" id="UP000789396">
    <property type="component" value="Unassembled WGS sequence"/>
</dbReference>
<feature type="non-terminal residue" evidence="2">
    <location>
        <position position="77"/>
    </location>
</feature>
<name>A0A9N9JS37_9GLOM</name>
<keyword evidence="3" id="KW-1185">Reference proteome</keyword>
<evidence type="ECO:0000256" key="1">
    <source>
        <dbReference type="SAM" id="MobiDB-lite"/>
    </source>
</evidence>
<feature type="region of interest" description="Disordered" evidence="1">
    <location>
        <begin position="1"/>
        <end position="33"/>
    </location>
</feature>
<dbReference type="EMBL" id="CAJVPZ010063220">
    <property type="protein sequence ID" value="CAG8793032.1"/>
    <property type="molecule type" value="Genomic_DNA"/>
</dbReference>
<organism evidence="2 3">
    <name type="scientific">Racocetra fulgida</name>
    <dbReference type="NCBI Taxonomy" id="60492"/>
    <lineage>
        <taxon>Eukaryota</taxon>
        <taxon>Fungi</taxon>
        <taxon>Fungi incertae sedis</taxon>
        <taxon>Mucoromycota</taxon>
        <taxon>Glomeromycotina</taxon>
        <taxon>Glomeromycetes</taxon>
        <taxon>Diversisporales</taxon>
        <taxon>Gigasporaceae</taxon>
        <taxon>Racocetra</taxon>
    </lineage>
</organism>
<dbReference type="OrthoDB" id="2377195at2759"/>
<dbReference type="AlphaFoldDB" id="A0A9N9JS37"/>
<evidence type="ECO:0000313" key="2">
    <source>
        <dbReference type="EMBL" id="CAG8793032.1"/>
    </source>
</evidence>